<organism evidence="3 4">
    <name type="scientific">Bacillus salitolerans</name>
    <dbReference type="NCBI Taxonomy" id="1437434"/>
    <lineage>
        <taxon>Bacteria</taxon>
        <taxon>Bacillati</taxon>
        <taxon>Bacillota</taxon>
        <taxon>Bacilli</taxon>
        <taxon>Bacillales</taxon>
        <taxon>Bacillaceae</taxon>
        <taxon>Bacillus</taxon>
    </lineage>
</organism>
<reference evidence="4" key="1">
    <citation type="journal article" date="2019" name="Int. J. Syst. Evol. Microbiol.">
        <title>The Global Catalogue of Microorganisms (GCM) 10K type strain sequencing project: providing services to taxonomists for standard genome sequencing and annotation.</title>
        <authorList>
            <consortium name="The Broad Institute Genomics Platform"/>
            <consortium name="The Broad Institute Genome Sequencing Center for Infectious Disease"/>
            <person name="Wu L."/>
            <person name="Ma J."/>
        </authorList>
    </citation>
    <scope>NUCLEOTIDE SEQUENCE [LARGE SCALE GENOMIC DNA]</scope>
    <source>
        <strain evidence="4">CCUG 49339</strain>
    </source>
</reference>
<gene>
    <name evidence="3" type="ORF">ACFSCX_06960</name>
</gene>
<dbReference type="PRINTS" id="PR00419">
    <property type="entry name" value="ADXRDTASE"/>
</dbReference>
<proteinExistence type="inferred from homology"/>
<name>A0ABW4LQH4_9BACI</name>
<sequence length="434" mass="47959">MKKVIVVGAGLGGLFTAGLLAGRGHQVTVVERSPILGGRSHVLKKDGFTLGYGAHAILAPKAHPVKSIFKELNINLTYNKASLSKFKLFKDSKLLSTPLGSGLLTSPAIHGMMNHFVFLKKFIQMVKAKPTFDPNVTVEDWINENIKDGTIAKVIKAYATLSVYDGALDCYSMNAFVELANCEYSNIEPLAYAAYDELLDKLKTHIMANGGEIQLGCKVEALIIQDGKVVGVETNEQNLYADNVVLNLPPQAIENMIKNDSLIDELSPYFNQTPQFVYVYDLMLSKPLRKDITNILDLDENVYINDYTLNVPSSVTNNGQLLSCLKFLSKQEQQDDCHAEQSKESVERILDSVYTGWRQHTARARIINRAMVNGIARHTGNKLLPFESKNVESLYFVGDSTSGRGGLGLPAYESAWLVSEKIDIKNSIKHVSNV</sequence>
<protein>
    <submittedName>
        <fullName evidence="3">Phytoene desaturase family protein</fullName>
    </submittedName>
</protein>
<dbReference type="SUPFAM" id="SSF51905">
    <property type="entry name" value="FAD/NAD(P)-binding domain"/>
    <property type="match status" value="1"/>
</dbReference>
<dbReference type="EMBL" id="JBHUEM010000007">
    <property type="protein sequence ID" value="MFD1736303.1"/>
    <property type="molecule type" value="Genomic_DNA"/>
</dbReference>
<dbReference type="Gene3D" id="3.90.660.50">
    <property type="match status" value="1"/>
</dbReference>
<keyword evidence="4" id="KW-1185">Reference proteome</keyword>
<dbReference type="PANTHER" id="PTHR43734:SF1">
    <property type="entry name" value="PHYTOENE DESATURASE"/>
    <property type="match status" value="1"/>
</dbReference>
<dbReference type="PANTHER" id="PTHR43734">
    <property type="entry name" value="PHYTOENE DESATURASE"/>
    <property type="match status" value="1"/>
</dbReference>
<comment type="caution">
    <text evidence="3">The sequence shown here is derived from an EMBL/GenBank/DDBJ whole genome shotgun (WGS) entry which is preliminary data.</text>
</comment>
<evidence type="ECO:0000259" key="2">
    <source>
        <dbReference type="Pfam" id="PF01593"/>
    </source>
</evidence>
<feature type="domain" description="Amine oxidase" evidence="2">
    <location>
        <begin position="11"/>
        <end position="418"/>
    </location>
</feature>
<evidence type="ECO:0000313" key="4">
    <source>
        <dbReference type="Proteomes" id="UP001597214"/>
    </source>
</evidence>
<dbReference type="InterPro" id="IPR002937">
    <property type="entry name" value="Amino_oxidase"/>
</dbReference>
<dbReference type="Gene3D" id="3.50.50.60">
    <property type="entry name" value="FAD/NAD(P)-binding domain"/>
    <property type="match status" value="1"/>
</dbReference>
<evidence type="ECO:0000256" key="1">
    <source>
        <dbReference type="ARBA" id="ARBA00038322"/>
    </source>
</evidence>
<dbReference type="Proteomes" id="UP001597214">
    <property type="component" value="Unassembled WGS sequence"/>
</dbReference>
<dbReference type="RefSeq" id="WP_377927453.1">
    <property type="nucleotide sequence ID" value="NZ_JBHUEM010000007.1"/>
</dbReference>
<dbReference type="Pfam" id="PF01593">
    <property type="entry name" value="Amino_oxidase"/>
    <property type="match status" value="1"/>
</dbReference>
<accession>A0ABW4LQH4</accession>
<evidence type="ECO:0000313" key="3">
    <source>
        <dbReference type="EMBL" id="MFD1736303.1"/>
    </source>
</evidence>
<comment type="similarity">
    <text evidence="1">Belongs to the carotenoid/retinoid oxidoreductase family. CrtN subfamily.</text>
</comment>
<dbReference type="InterPro" id="IPR036188">
    <property type="entry name" value="FAD/NAD-bd_sf"/>
</dbReference>